<gene>
    <name evidence="1" type="ORF">HYV66_01615</name>
</gene>
<dbReference type="Pfam" id="PF14076">
    <property type="entry name" value="DUF4258"/>
    <property type="match status" value="1"/>
</dbReference>
<proteinExistence type="predicted"/>
<dbReference type="EMBL" id="JACPHQ010000018">
    <property type="protein sequence ID" value="MBI2465911.1"/>
    <property type="molecule type" value="Genomic_DNA"/>
</dbReference>
<reference evidence="1" key="1">
    <citation type="submission" date="2020-07" db="EMBL/GenBank/DDBJ databases">
        <title>Huge and variable diversity of episymbiotic CPR bacteria and DPANN archaea in groundwater ecosystems.</title>
        <authorList>
            <person name="He C.Y."/>
            <person name="Keren R."/>
            <person name="Whittaker M."/>
            <person name="Farag I.F."/>
            <person name="Doudna J."/>
            <person name="Cate J.H.D."/>
            <person name="Banfield J.F."/>
        </authorList>
    </citation>
    <scope>NUCLEOTIDE SEQUENCE</scope>
    <source>
        <strain evidence="1">NC_groundwater_418_Ag_B-0.1um_45_10</strain>
    </source>
</reference>
<name>A0A931YDL0_9BACT</name>
<protein>
    <submittedName>
        <fullName evidence="1">DUF4258 domain-containing protein</fullName>
    </submittedName>
</protein>
<accession>A0A931YDL0</accession>
<dbReference type="Proteomes" id="UP000709672">
    <property type="component" value="Unassembled WGS sequence"/>
</dbReference>
<dbReference type="InterPro" id="IPR025354">
    <property type="entry name" value="DUF4258"/>
</dbReference>
<organism evidence="1 2">
    <name type="scientific">Candidatus Sungiibacteriota bacterium</name>
    <dbReference type="NCBI Taxonomy" id="2750080"/>
    <lineage>
        <taxon>Bacteria</taxon>
        <taxon>Candidatus Sungiibacteriota</taxon>
    </lineage>
</organism>
<sequence length="88" mass="10303">MKFEFSPHAQKRIKERSISKKLVTNALEFPTRISSDKHGRQLVKKLYTDKKKARRLLLVAIEITGNIIKIITVIDTSKINKYLHEKEK</sequence>
<comment type="caution">
    <text evidence="1">The sequence shown here is derived from an EMBL/GenBank/DDBJ whole genome shotgun (WGS) entry which is preliminary data.</text>
</comment>
<dbReference type="AlphaFoldDB" id="A0A931YDL0"/>
<evidence type="ECO:0000313" key="1">
    <source>
        <dbReference type="EMBL" id="MBI2465911.1"/>
    </source>
</evidence>
<evidence type="ECO:0000313" key="2">
    <source>
        <dbReference type="Proteomes" id="UP000709672"/>
    </source>
</evidence>